<dbReference type="GO" id="GO:0070967">
    <property type="term" value="F:coenzyme F420 binding"/>
    <property type="evidence" value="ECO:0007669"/>
    <property type="project" value="TreeGrafter"/>
</dbReference>
<evidence type="ECO:0000313" key="4">
    <source>
        <dbReference type="Proteomes" id="UP000552883"/>
    </source>
</evidence>
<comment type="caution">
    <text evidence="3">The sequence shown here is derived from an EMBL/GenBank/DDBJ whole genome shotgun (WGS) entry which is preliminary data.</text>
</comment>
<dbReference type="GO" id="GO:0016491">
    <property type="term" value="F:oxidoreductase activity"/>
    <property type="evidence" value="ECO:0007669"/>
    <property type="project" value="InterPro"/>
</dbReference>
<accession>A0A840X712</accession>
<dbReference type="InterPro" id="IPR004378">
    <property type="entry name" value="F420H2_quin_Rdtase"/>
</dbReference>
<evidence type="ECO:0000313" key="3">
    <source>
        <dbReference type="EMBL" id="MBB5618031.1"/>
    </source>
</evidence>
<keyword evidence="4" id="KW-1185">Reference proteome</keyword>
<dbReference type="InterPro" id="IPR012349">
    <property type="entry name" value="Split_barrel_FMN-bd"/>
</dbReference>
<name>A0A840X712_9MICO</name>
<gene>
    <name evidence="3" type="ORF">BJ959_001527</name>
</gene>
<dbReference type="GO" id="GO:0005886">
    <property type="term" value="C:plasma membrane"/>
    <property type="evidence" value="ECO:0007669"/>
    <property type="project" value="TreeGrafter"/>
</dbReference>
<protein>
    <submittedName>
        <fullName evidence="3">Deazaflavin-dependent oxidoreductase (Nitroreductase family)</fullName>
    </submittedName>
</protein>
<dbReference type="Proteomes" id="UP000552883">
    <property type="component" value="Unassembled WGS sequence"/>
</dbReference>
<dbReference type="Pfam" id="PF04075">
    <property type="entry name" value="F420H2_quin_red"/>
    <property type="match status" value="1"/>
</dbReference>
<evidence type="ECO:0000256" key="1">
    <source>
        <dbReference type="ARBA" id="ARBA00008710"/>
    </source>
</evidence>
<dbReference type="PANTHER" id="PTHR39428">
    <property type="entry name" value="F420H(2)-DEPENDENT QUINONE REDUCTASE RV1261C"/>
    <property type="match status" value="1"/>
</dbReference>
<comment type="catalytic activity">
    <reaction evidence="2">
        <text>oxidized coenzyme F420-(gamma-L-Glu)(n) + a quinol + H(+) = reduced coenzyme F420-(gamma-L-Glu)(n) + a quinone</text>
        <dbReference type="Rhea" id="RHEA:39663"/>
        <dbReference type="Rhea" id="RHEA-COMP:12939"/>
        <dbReference type="Rhea" id="RHEA-COMP:14378"/>
        <dbReference type="ChEBI" id="CHEBI:15378"/>
        <dbReference type="ChEBI" id="CHEBI:24646"/>
        <dbReference type="ChEBI" id="CHEBI:132124"/>
        <dbReference type="ChEBI" id="CHEBI:133980"/>
        <dbReference type="ChEBI" id="CHEBI:139511"/>
    </reaction>
</comment>
<dbReference type="AlphaFoldDB" id="A0A840X712"/>
<reference evidence="3 4" key="1">
    <citation type="submission" date="2020-08" db="EMBL/GenBank/DDBJ databases">
        <title>Sequencing the genomes of 1000 actinobacteria strains.</title>
        <authorList>
            <person name="Klenk H.-P."/>
        </authorList>
    </citation>
    <scope>NUCLEOTIDE SEQUENCE [LARGE SCALE GENOMIC DNA]</scope>
    <source>
        <strain evidence="3 4">DSM 23889</strain>
    </source>
</reference>
<proteinExistence type="inferred from homology"/>
<dbReference type="PANTHER" id="PTHR39428:SF3">
    <property type="entry name" value="DEAZAFLAVIN-DEPENDENT NITROREDUCTASE"/>
    <property type="match status" value="1"/>
</dbReference>
<sequence>MSNRRTMLTITALHHAVLRLTGNRLGRRLGTMPVIELTTTGHSSGLPRTALLTVPAREPLPGGQSGERLIVIASRGGDDLQPAWYLNLVAEPRVLVAAPGEHPRPYRARTADPDERARWWPEAVRAYGGYAQYQRRTRREIPVVILEPENRAEVDR</sequence>
<organism evidence="3 4">
    <name type="scientific">Microcella frigidaquae</name>
    <dbReference type="NCBI Taxonomy" id="424758"/>
    <lineage>
        <taxon>Bacteria</taxon>
        <taxon>Bacillati</taxon>
        <taxon>Actinomycetota</taxon>
        <taxon>Actinomycetes</taxon>
        <taxon>Micrococcales</taxon>
        <taxon>Microbacteriaceae</taxon>
        <taxon>Microcella</taxon>
    </lineage>
</organism>
<dbReference type="OrthoDB" id="8225825at2"/>
<dbReference type="EMBL" id="JACHBS010000001">
    <property type="protein sequence ID" value="MBB5618031.1"/>
    <property type="molecule type" value="Genomic_DNA"/>
</dbReference>
<dbReference type="NCBIfam" id="TIGR00026">
    <property type="entry name" value="hi_GC_TIGR00026"/>
    <property type="match status" value="1"/>
</dbReference>
<dbReference type="Gene3D" id="2.30.110.10">
    <property type="entry name" value="Electron Transport, Fmn-binding Protein, Chain A"/>
    <property type="match status" value="1"/>
</dbReference>
<evidence type="ECO:0000256" key="2">
    <source>
        <dbReference type="ARBA" id="ARBA00049106"/>
    </source>
</evidence>
<comment type="similarity">
    <text evidence="1">Belongs to the F420H(2)-dependent quinone reductase family.</text>
</comment>
<dbReference type="RefSeq" id="WP_153981270.1">
    <property type="nucleotide sequence ID" value="NZ_BAAANZ010000005.1"/>
</dbReference>